<dbReference type="AlphaFoldDB" id="A0AAV6UGU0"/>
<evidence type="ECO:0000313" key="3">
    <source>
        <dbReference type="Proteomes" id="UP000827092"/>
    </source>
</evidence>
<keyword evidence="3" id="KW-1185">Reference proteome</keyword>
<name>A0AAV6UGU0_9ARAC</name>
<gene>
    <name evidence="2" type="ORF">JTE90_023182</name>
</gene>
<protein>
    <submittedName>
        <fullName evidence="2">Uncharacterized protein</fullName>
    </submittedName>
</protein>
<feature type="region of interest" description="Disordered" evidence="1">
    <location>
        <begin position="77"/>
        <end position="98"/>
    </location>
</feature>
<evidence type="ECO:0000313" key="2">
    <source>
        <dbReference type="EMBL" id="KAG8183424.1"/>
    </source>
</evidence>
<dbReference type="Proteomes" id="UP000827092">
    <property type="component" value="Unassembled WGS sequence"/>
</dbReference>
<organism evidence="2 3">
    <name type="scientific">Oedothorax gibbosus</name>
    <dbReference type="NCBI Taxonomy" id="931172"/>
    <lineage>
        <taxon>Eukaryota</taxon>
        <taxon>Metazoa</taxon>
        <taxon>Ecdysozoa</taxon>
        <taxon>Arthropoda</taxon>
        <taxon>Chelicerata</taxon>
        <taxon>Arachnida</taxon>
        <taxon>Araneae</taxon>
        <taxon>Araneomorphae</taxon>
        <taxon>Entelegynae</taxon>
        <taxon>Araneoidea</taxon>
        <taxon>Linyphiidae</taxon>
        <taxon>Erigoninae</taxon>
        <taxon>Oedothorax</taxon>
    </lineage>
</organism>
<comment type="caution">
    <text evidence="2">The sequence shown here is derived from an EMBL/GenBank/DDBJ whole genome shotgun (WGS) entry which is preliminary data.</text>
</comment>
<reference evidence="2 3" key="1">
    <citation type="journal article" date="2022" name="Nat. Ecol. Evol.">
        <title>A masculinizing supergene underlies an exaggerated male reproductive morph in a spider.</title>
        <authorList>
            <person name="Hendrickx F."/>
            <person name="De Corte Z."/>
            <person name="Sonet G."/>
            <person name="Van Belleghem S.M."/>
            <person name="Kostlbacher S."/>
            <person name="Vangestel C."/>
        </authorList>
    </citation>
    <scope>NUCLEOTIDE SEQUENCE [LARGE SCALE GENOMIC DNA]</scope>
    <source>
        <strain evidence="2">W744_W776</strain>
    </source>
</reference>
<dbReference type="EMBL" id="JAFNEN010000418">
    <property type="protein sequence ID" value="KAG8183424.1"/>
    <property type="molecule type" value="Genomic_DNA"/>
</dbReference>
<accession>A0AAV6UGU0</accession>
<evidence type="ECO:0000256" key="1">
    <source>
        <dbReference type="SAM" id="MobiDB-lite"/>
    </source>
</evidence>
<proteinExistence type="predicted"/>
<feature type="region of interest" description="Disordered" evidence="1">
    <location>
        <begin position="119"/>
        <end position="139"/>
    </location>
</feature>
<sequence length="564" mass="63046">MNNKPASCSPFVTKDDMNRVMLDLVSSFQSAITKALEEQARSLLNLVRQICSTPPSPVIIPKTTKKLKLPHARNLSKENDPMQTYLPQVPQPDSALVGTKIPKPRRTLLVPAARGKRVDPPDLEKMDVQNAGPTGSDPIKDAALKKLGVHEYLRYEVVLDLHDSDHHPIIIDVNLNLKPLPSRRTTVRWNQVLKSLTADGLPFNNYREWWNSDCSFWQGKKRRFLRLVRKRISQEAWIHYKKCASKLRKIIKAAKKKFWEKISEEGANSSSIYRIIKSLQNRQRVNCSANNVMGINGVSVPDPFVQANCLAELYRTEKVSGGIPFSLAGEEGAWYNLPLSLSELQIAIKSLRISSPGHDGIGPTFIKMLNPASVASLLDIFNASNVPEKHIYYEFRVSCNLSIASTFGGARSKFLINIINSTIRSSLEYGCQVFITTNKTDLSKLEVIYNQGLRFACGLPKWTPIPVIFAEANEPPLKTRIQFLAENELVELSMVTAAQEGGLSTKHCIGVRGVLHEAGNYDFTVKMADTCYCVWYGCVQGRIASIGLRCLNPNGDLKLLSNKK</sequence>